<evidence type="ECO:0000256" key="4">
    <source>
        <dbReference type="ARBA" id="ARBA00022519"/>
    </source>
</evidence>
<keyword evidence="11" id="KW-1185">Reference proteome</keyword>
<accession>A0AA42CFJ3</accession>
<feature type="transmembrane region" description="Helical" evidence="8">
    <location>
        <begin position="406"/>
        <end position="423"/>
    </location>
</feature>
<dbReference type="InterPro" id="IPR035906">
    <property type="entry name" value="MetI-like_sf"/>
</dbReference>
<dbReference type="Gene3D" id="1.10.3720.10">
    <property type="entry name" value="MetI-like"/>
    <property type="match status" value="2"/>
</dbReference>
<sequence>MATAIGVGLAWTLHRTTVPGSRLFELLVAIPYPLGPLVGTLAWSELGSPRDGLINQLYTSLTGSPDPLINIYSVPGIVFVMAIFEAPVAVLMIGAAMQRMDPSLEECSAVFGGGKLRTAFRVTLPLMLPAILSAALFLFTSMMGAFAIPTMLGTSARFYVATTAIYVLFQGYPPNYPLAAALGLVLVAITALAVWLYSRVLKGRSFTVVSGRSYRPRRLDMRGWTPVLFGLECFYVLISLVLPLGALLLASLQRSGGTSWHPAEWTLQNYHYVLIDFPTTREAITNSLLLGVGTGTIGVALATVIAWNVHRSNSSGRRLLEQVTMLPQAFPRLIFAFGFLWMLLALPLHLYGTLFAVLLAYVVVFIPLAYRGMSGVVIQIDRSLEEAARVSGASWGRLMRTVTVPLLRTGLLATWALLFMVSVREVSASLFLSGAGTQVLGPAIFNFWDSGGLPRVSALAMVQAAIILVALFVVRRFAGNEIKA</sequence>
<feature type="transmembrane region" description="Helical" evidence="8">
    <location>
        <begin position="176"/>
        <end position="197"/>
    </location>
</feature>
<keyword evidence="6 8" id="KW-1133">Transmembrane helix</keyword>
<feature type="transmembrane region" description="Helical" evidence="8">
    <location>
        <begin position="354"/>
        <end position="373"/>
    </location>
</feature>
<dbReference type="AlphaFoldDB" id="A0AA42CFJ3"/>
<dbReference type="GO" id="GO:0055085">
    <property type="term" value="P:transmembrane transport"/>
    <property type="evidence" value="ECO:0007669"/>
    <property type="project" value="InterPro"/>
</dbReference>
<feature type="transmembrane region" description="Helical" evidence="8">
    <location>
        <begin position="126"/>
        <end position="148"/>
    </location>
</feature>
<evidence type="ECO:0000256" key="6">
    <source>
        <dbReference type="ARBA" id="ARBA00022989"/>
    </source>
</evidence>
<dbReference type="EMBL" id="JAPDNT010000032">
    <property type="protein sequence ID" value="MCW3477228.1"/>
    <property type="molecule type" value="Genomic_DNA"/>
</dbReference>
<dbReference type="PANTHER" id="PTHR43357:SF4">
    <property type="entry name" value="INNER MEMBRANE ABC TRANSPORTER PERMEASE PROTEIN YDCV"/>
    <property type="match status" value="1"/>
</dbReference>
<reference evidence="10" key="1">
    <citation type="submission" date="2022-09" db="EMBL/GenBank/DDBJ databases">
        <title>Rhodovastum sp. nov. RN2-1 isolated from soil in Seongnam, South Korea.</title>
        <authorList>
            <person name="Le N.T."/>
        </authorList>
    </citation>
    <scope>NUCLEOTIDE SEQUENCE</scope>
    <source>
        <strain evidence="10">RN2-1</strain>
    </source>
</reference>
<evidence type="ECO:0000313" key="10">
    <source>
        <dbReference type="EMBL" id="MCW3477228.1"/>
    </source>
</evidence>
<dbReference type="RefSeq" id="WP_264716172.1">
    <property type="nucleotide sequence ID" value="NZ_JAPDNT010000032.1"/>
</dbReference>
<evidence type="ECO:0000256" key="3">
    <source>
        <dbReference type="ARBA" id="ARBA00022475"/>
    </source>
</evidence>
<protein>
    <submittedName>
        <fullName evidence="10">Iron ABC transporter permease</fullName>
    </submittedName>
</protein>
<dbReference type="PROSITE" id="PS50928">
    <property type="entry name" value="ABC_TM1"/>
    <property type="match status" value="2"/>
</dbReference>
<comment type="subcellular location">
    <subcellularLocation>
        <location evidence="1">Cell inner membrane</location>
        <topology evidence="1">Multi-pass membrane protein</topology>
    </subcellularLocation>
    <subcellularLocation>
        <location evidence="8">Cell membrane</location>
        <topology evidence="8">Multi-pass membrane protein</topology>
    </subcellularLocation>
</comment>
<evidence type="ECO:0000256" key="1">
    <source>
        <dbReference type="ARBA" id="ARBA00004429"/>
    </source>
</evidence>
<keyword evidence="4" id="KW-0997">Cell inner membrane</keyword>
<reference evidence="10" key="2">
    <citation type="submission" date="2022-10" db="EMBL/GenBank/DDBJ databases">
        <authorList>
            <person name="Trinh H.N."/>
        </authorList>
    </citation>
    <scope>NUCLEOTIDE SEQUENCE</scope>
    <source>
        <strain evidence="10">RN2-1</strain>
    </source>
</reference>
<dbReference type="PANTHER" id="PTHR43357">
    <property type="entry name" value="INNER MEMBRANE ABC TRANSPORTER PERMEASE PROTEIN YDCV"/>
    <property type="match status" value="1"/>
</dbReference>
<keyword evidence="2 8" id="KW-0813">Transport</keyword>
<comment type="similarity">
    <text evidence="8">Belongs to the binding-protein-dependent transport system permease family.</text>
</comment>
<keyword evidence="7 8" id="KW-0472">Membrane</keyword>
<feature type="transmembrane region" description="Helical" evidence="8">
    <location>
        <begin position="288"/>
        <end position="309"/>
    </location>
</feature>
<comment type="caution">
    <text evidence="10">The sequence shown here is derived from an EMBL/GenBank/DDBJ whole genome shotgun (WGS) entry which is preliminary data.</text>
</comment>
<organism evidence="10 11">
    <name type="scientific">Limobrevibacterium gyesilva</name>
    <dbReference type="NCBI Taxonomy" id="2991712"/>
    <lineage>
        <taxon>Bacteria</taxon>
        <taxon>Pseudomonadati</taxon>
        <taxon>Pseudomonadota</taxon>
        <taxon>Alphaproteobacteria</taxon>
        <taxon>Acetobacterales</taxon>
        <taxon>Acetobacteraceae</taxon>
        <taxon>Limobrevibacterium</taxon>
    </lineage>
</organism>
<feature type="transmembrane region" description="Helical" evidence="8">
    <location>
        <begin position="329"/>
        <end position="348"/>
    </location>
</feature>
<feature type="domain" description="ABC transmembrane type-1" evidence="9">
    <location>
        <begin position="284"/>
        <end position="474"/>
    </location>
</feature>
<dbReference type="SUPFAM" id="SSF161098">
    <property type="entry name" value="MetI-like"/>
    <property type="match status" value="2"/>
</dbReference>
<keyword evidence="3" id="KW-1003">Cell membrane</keyword>
<evidence type="ECO:0000256" key="5">
    <source>
        <dbReference type="ARBA" id="ARBA00022692"/>
    </source>
</evidence>
<dbReference type="Pfam" id="PF00528">
    <property type="entry name" value="BPD_transp_1"/>
    <property type="match status" value="2"/>
</dbReference>
<keyword evidence="5 8" id="KW-0812">Transmembrane</keyword>
<feature type="transmembrane region" description="Helical" evidence="8">
    <location>
        <begin position="456"/>
        <end position="474"/>
    </location>
</feature>
<evidence type="ECO:0000256" key="2">
    <source>
        <dbReference type="ARBA" id="ARBA00022448"/>
    </source>
</evidence>
<gene>
    <name evidence="10" type="ORF">OL599_21885</name>
</gene>
<proteinExistence type="inferred from homology"/>
<feature type="transmembrane region" description="Helical" evidence="8">
    <location>
        <begin position="23"/>
        <end position="43"/>
    </location>
</feature>
<evidence type="ECO:0000256" key="7">
    <source>
        <dbReference type="ARBA" id="ARBA00023136"/>
    </source>
</evidence>
<feature type="transmembrane region" description="Helical" evidence="8">
    <location>
        <begin position="71"/>
        <end position="93"/>
    </location>
</feature>
<dbReference type="CDD" id="cd06261">
    <property type="entry name" value="TM_PBP2"/>
    <property type="match status" value="2"/>
</dbReference>
<evidence type="ECO:0000259" key="9">
    <source>
        <dbReference type="PROSITE" id="PS50928"/>
    </source>
</evidence>
<dbReference type="GO" id="GO:0005886">
    <property type="term" value="C:plasma membrane"/>
    <property type="evidence" value="ECO:0007669"/>
    <property type="project" value="UniProtKB-SubCell"/>
</dbReference>
<evidence type="ECO:0000256" key="8">
    <source>
        <dbReference type="RuleBase" id="RU363032"/>
    </source>
</evidence>
<feature type="domain" description="ABC transmembrane type-1" evidence="9">
    <location>
        <begin position="1"/>
        <end position="197"/>
    </location>
</feature>
<feature type="transmembrane region" description="Helical" evidence="8">
    <location>
        <begin position="227"/>
        <end position="250"/>
    </location>
</feature>
<dbReference type="Proteomes" id="UP001165679">
    <property type="component" value="Unassembled WGS sequence"/>
</dbReference>
<name>A0AA42CFJ3_9PROT</name>
<dbReference type="InterPro" id="IPR000515">
    <property type="entry name" value="MetI-like"/>
</dbReference>
<evidence type="ECO:0000313" key="11">
    <source>
        <dbReference type="Proteomes" id="UP001165679"/>
    </source>
</evidence>